<reference evidence="1 2" key="1">
    <citation type="journal article" date="2018" name="BMC Genomics">
        <title>The genome of Naegleria lovaniensis, the basis for a comparative approach to unravel pathogenicity factors of the human pathogenic amoeba N. fowleri.</title>
        <authorList>
            <person name="Liechti N."/>
            <person name="Schurch N."/>
            <person name="Bruggmann R."/>
            <person name="Wittwer M."/>
        </authorList>
    </citation>
    <scope>NUCLEOTIDE SEQUENCE [LARGE SCALE GENOMIC DNA]</scope>
    <source>
        <strain evidence="1 2">ATCC 30569</strain>
    </source>
</reference>
<gene>
    <name evidence="1" type="ORF">C9374_011111</name>
</gene>
<evidence type="ECO:0000313" key="1">
    <source>
        <dbReference type="EMBL" id="KAG2374032.1"/>
    </source>
</evidence>
<proteinExistence type="predicted"/>
<dbReference type="GeneID" id="68103565"/>
<accession>A0AA88KIK6</accession>
<dbReference type="EMBL" id="PYSW02000048">
    <property type="protein sequence ID" value="KAG2374032.1"/>
    <property type="molecule type" value="Genomic_DNA"/>
</dbReference>
<organism evidence="1 2">
    <name type="scientific">Naegleria lovaniensis</name>
    <name type="common">Amoeba</name>
    <dbReference type="NCBI Taxonomy" id="51637"/>
    <lineage>
        <taxon>Eukaryota</taxon>
        <taxon>Discoba</taxon>
        <taxon>Heterolobosea</taxon>
        <taxon>Tetramitia</taxon>
        <taxon>Eutetramitia</taxon>
        <taxon>Vahlkampfiidae</taxon>
        <taxon>Naegleria</taxon>
    </lineage>
</organism>
<dbReference type="Proteomes" id="UP000816034">
    <property type="component" value="Unassembled WGS sequence"/>
</dbReference>
<sequence length="352" mass="41489">MQDESKFSMEEVIHFSIVKQLLPTEKVFECNREILCNSSILCIGCTHFQSYLGYTSHHDDKTCQQSTVGESTLNIESLNYHILNSFKGNTLILTHLSRSLCLDGECDMYCFLLPRIPPQQRNKLKLLAYRFKEIHQVENCPYTLEQIRSIQKERKWIDYETQYIDMDKYEFQERGVYFGGGEQKRKKLESLFKKYPQGFITAYKYKDKYITRSSAFTLYEDGYYEFLKNHPQIVDFICNTCCDIYDTEPANIESGYDYELQDSKEKGTHLQDIAVRRALKRLGREFKGTQLLQLRGHTTPLYFLNPCVIPFHEKENIIQPEIVEEFMLKQSVESFWQSNKVVLSKTDYSFGN</sequence>
<keyword evidence="2" id="KW-1185">Reference proteome</keyword>
<dbReference type="AlphaFoldDB" id="A0AA88KIK6"/>
<protein>
    <submittedName>
        <fullName evidence="1">Uncharacterized protein</fullName>
    </submittedName>
</protein>
<evidence type="ECO:0000313" key="2">
    <source>
        <dbReference type="Proteomes" id="UP000816034"/>
    </source>
</evidence>
<comment type="caution">
    <text evidence="1">The sequence shown here is derived from an EMBL/GenBank/DDBJ whole genome shotgun (WGS) entry which is preliminary data.</text>
</comment>
<dbReference type="RefSeq" id="XP_044543206.1">
    <property type="nucleotide sequence ID" value="XM_044686731.1"/>
</dbReference>
<name>A0AA88KIK6_NAELO</name>